<evidence type="ECO:0000256" key="1">
    <source>
        <dbReference type="SAM" id="Coils"/>
    </source>
</evidence>
<evidence type="ECO:0000313" key="4">
    <source>
        <dbReference type="Proteomes" id="UP000824633"/>
    </source>
</evidence>
<dbReference type="RefSeq" id="WP_224035494.1">
    <property type="nucleotide sequence ID" value="NZ_AP024849.1"/>
</dbReference>
<keyword evidence="2" id="KW-1133">Transmembrane helix</keyword>
<keyword evidence="2" id="KW-0812">Transmembrane</keyword>
<evidence type="ECO:0000313" key="3">
    <source>
        <dbReference type="EMBL" id="BCZ49305.1"/>
    </source>
</evidence>
<feature type="transmembrane region" description="Helical" evidence="2">
    <location>
        <begin position="361"/>
        <end position="382"/>
    </location>
</feature>
<organism evidence="3 4">
    <name type="scientific">Clostridium gelidum</name>
    <dbReference type="NCBI Taxonomy" id="704125"/>
    <lineage>
        <taxon>Bacteria</taxon>
        <taxon>Bacillati</taxon>
        <taxon>Bacillota</taxon>
        <taxon>Clostridia</taxon>
        <taxon>Eubacteriales</taxon>
        <taxon>Clostridiaceae</taxon>
        <taxon>Clostridium</taxon>
    </lineage>
</organism>
<feature type="transmembrane region" description="Helical" evidence="2">
    <location>
        <begin position="254"/>
        <end position="278"/>
    </location>
</feature>
<keyword evidence="1" id="KW-0175">Coiled coil</keyword>
<name>A0ABM7TMJ4_9CLOT</name>
<feature type="coiled-coil region" evidence="1">
    <location>
        <begin position="167"/>
        <end position="219"/>
    </location>
</feature>
<proteinExistence type="predicted"/>
<reference evidence="4" key="1">
    <citation type="submission" date="2021-07" db="EMBL/GenBank/DDBJ databases">
        <title>Complete genome sequencing of a Clostridium isolate.</title>
        <authorList>
            <person name="Ueki A."/>
            <person name="Tonouchi A."/>
        </authorList>
    </citation>
    <scope>NUCLEOTIDE SEQUENCE [LARGE SCALE GENOMIC DNA]</scope>
    <source>
        <strain evidence="4">C5S11</strain>
    </source>
</reference>
<keyword evidence="2" id="KW-0472">Membrane</keyword>
<protein>
    <submittedName>
        <fullName evidence="3">Uncharacterized protein</fullName>
    </submittedName>
</protein>
<accession>A0ABM7TMJ4</accession>
<gene>
    <name evidence="3" type="ORF">psyc5s11_53720</name>
</gene>
<keyword evidence="4" id="KW-1185">Reference proteome</keyword>
<feature type="transmembrane region" description="Helical" evidence="2">
    <location>
        <begin position="221"/>
        <end position="242"/>
    </location>
</feature>
<feature type="transmembrane region" description="Helical" evidence="2">
    <location>
        <begin position="314"/>
        <end position="335"/>
    </location>
</feature>
<evidence type="ECO:0000256" key="2">
    <source>
        <dbReference type="SAM" id="Phobius"/>
    </source>
</evidence>
<dbReference type="Proteomes" id="UP000824633">
    <property type="component" value="Chromosome"/>
</dbReference>
<dbReference type="EMBL" id="AP024849">
    <property type="protein sequence ID" value="BCZ49305.1"/>
    <property type="molecule type" value="Genomic_DNA"/>
</dbReference>
<sequence length="391" mass="44882">MESIYQALKILDKYEKDQSEDIVKYINYANKVNKSKPKYELDHVDVKIIKCIMNPNNELNTTKYGSGDKFRTEQGIKVKEVLSVINMKLEDEYERIYGLIISGYIEPLIPITSEISQVSDAITKLGIKSNTKDYAILLLVLYKCAWLVEQFGDVDLSLSQEGYEAYIRILFNELHSYEENVNKIVKETATKNNEFTEKIKESEKKLEIVQKNLKDSTTQSITILSIFAGVVMAFTGGMSYISQALAALNSIGPYRAGIFIVLIGSVMFNLIFLLLYMIGKLTDRYIGSYNCKGKDPNKGCTNRTMACCIKRYPYIIWFNLISLMIILTIVIVLFLDKYDLFVHRFIDIVTSFAWYKLFQDMAIIACVSIIYIAFALLVNIIWKIECKNNEQ</sequence>